<evidence type="ECO:0000259" key="8">
    <source>
        <dbReference type="PROSITE" id="PS50235"/>
    </source>
</evidence>
<dbReference type="PANTHER" id="PTHR43982:SF1">
    <property type="entry name" value="UBIQUITIN CARBOXYL-TERMINAL HYDROLASE 14"/>
    <property type="match status" value="1"/>
</dbReference>
<dbReference type="PROSITE" id="PS00973">
    <property type="entry name" value="USP_2"/>
    <property type="match status" value="1"/>
</dbReference>
<dbReference type="EC" id="3.4.19.12" evidence="7"/>
<protein>
    <recommendedName>
        <fullName evidence="7">Ubiquitin carboxyl-terminal hydrolase</fullName>
        <ecNumber evidence="7">3.4.19.12</ecNumber>
    </recommendedName>
</protein>
<dbReference type="CDD" id="cd02657">
    <property type="entry name" value="Peptidase_C19A"/>
    <property type="match status" value="1"/>
</dbReference>
<dbReference type="FunFam" id="3.90.70.10:FF:000032">
    <property type="entry name" value="Ubiquitin carboxyl-terminal hydrolase 14"/>
    <property type="match status" value="1"/>
</dbReference>
<dbReference type="SUPFAM" id="SSF54236">
    <property type="entry name" value="Ubiquitin-like"/>
    <property type="match status" value="1"/>
</dbReference>
<evidence type="ECO:0000256" key="5">
    <source>
        <dbReference type="ARBA" id="ARBA00022801"/>
    </source>
</evidence>
<dbReference type="GO" id="GO:0004843">
    <property type="term" value="F:cysteine-type deubiquitinase activity"/>
    <property type="evidence" value="ECO:0007669"/>
    <property type="project" value="UniProtKB-UniRule"/>
</dbReference>
<evidence type="ECO:0000256" key="7">
    <source>
        <dbReference type="RuleBase" id="RU366025"/>
    </source>
</evidence>
<dbReference type="GO" id="GO:0016579">
    <property type="term" value="P:protein deubiquitination"/>
    <property type="evidence" value="ECO:0007669"/>
    <property type="project" value="InterPro"/>
</dbReference>
<evidence type="ECO:0000313" key="9">
    <source>
        <dbReference type="EMBL" id="NOV47948.1"/>
    </source>
</evidence>
<feature type="domain" description="USP" evidence="8">
    <location>
        <begin position="105"/>
        <end position="462"/>
    </location>
</feature>
<dbReference type="GO" id="GO:0070628">
    <property type="term" value="F:proteasome binding"/>
    <property type="evidence" value="ECO:0007669"/>
    <property type="project" value="TreeGrafter"/>
</dbReference>
<evidence type="ECO:0000256" key="1">
    <source>
        <dbReference type="ARBA" id="ARBA00000707"/>
    </source>
</evidence>
<dbReference type="InterPro" id="IPR028889">
    <property type="entry name" value="USP"/>
</dbReference>
<dbReference type="InterPro" id="IPR029071">
    <property type="entry name" value="Ubiquitin-like_domsf"/>
</dbReference>
<evidence type="ECO:0000256" key="4">
    <source>
        <dbReference type="ARBA" id="ARBA00022786"/>
    </source>
</evidence>
<dbReference type="InterPro" id="IPR018200">
    <property type="entry name" value="USP_CS"/>
</dbReference>
<comment type="similarity">
    <text evidence="2">Belongs to the peptidase C19 family. USP14/UBP6 subfamily.</text>
</comment>
<evidence type="ECO:0000256" key="6">
    <source>
        <dbReference type="ARBA" id="ARBA00022807"/>
    </source>
</evidence>
<dbReference type="CDD" id="cd16104">
    <property type="entry name" value="Ubl_USP14_like"/>
    <property type="match status" value="1"/>
</dbReference>
<dbReference type="PROSITE" id="PS50235">
    <property type="entry name" value="USP_3"/>
    <property type="match status" value="1"/>
</dbReference>
<keyword evidence="6 7" id="KW-0788">Thiol protease</keyword>
<dbReference type="Pfam" id="PF00443">
    <property type="entry name" value="UCH"/>
    <property type="match status" value="1"/>
</dbReference>
<keyword evidence="5 7" id="KW-0378">Hydrolase</keyword>
<dbReference type="SMART" id="SM00213">
    <property type="entry name" value="UBQ"/>
    <property type="match status" value="1"/>
</dbReference>
<keyword evidence="4 7" id="KW-0833">Ubl conjugation pathway</keyword>
<evidence type="ECO:0000256" key="3">
    <source>
        <dbReference type="ARBA" id="ARBA00022670"/>
    </source>
</evidence>
<dbReference type="GO" id="GO:0061136">
    <property type="term" value="P:regulation of proteasomal protein catabolic process"/>
    <property type="evidence" value="ECO:0007669"/>
    <property type="project" value="TreeGrafter"/>
</dbReference>
<dbReference type="EMBL" id="GIIL01004222">
    <property type="protein sequence ID" value="NOV47948.1"/>
    <property type="molecule type" value="Transcribed_RNA"/>
</dbReference>
<evidence type="ECO:0000256" key="2">
    <source>
        <dbReference type="ARBA" id="ARBA00008739"/>
    </source>
</evidence>
<comment type="catalytic activity">
    <reaction evidence="1 7">
        <text>Thiol-dependent hydrolysis of ester, thioester, amide, peptide and isopeptide bonds formed by the C-terminal Gly of ubiquitin (a 76-residue protein attached to proteins as an intracellular targeting signal).</text>
        <dbReference type="EC" id="3.4.19.12"/>
    </reaction>
</comment>
<dbReference type="Gene3D" id="3.10.20.90">
    <property type="entry name" value="Phosphatidylinositol 3-kinase Catalytic Subunit, Chain A, domain 1"/>
    <property type="match status" value="1"/>
</dbReference>
<name>A0A6M2DS33_XENCH</name>
<reference evidence="9" key="1">
    <citation type="submission" date="2020-03" db="EMBL/GenBank/DDBJ databases">
        <title>Transcriptomic Profiling of the Digestive Tract of the Rat Flea, Xenopsylla cheopis, Following Blood Feeding and Infection with Yersinia pestis.</title>
        <authorList>
            <person name="Bland D.M."/>
            <person name="Martens C.A."/>
            <person name="Virtaneva K."/>
            <person name="Kanakabandi K."/>
            <person name="Long D."/>
            <person name="Rosenke R."/>
            <person name="Saturday G.A."/>
            <person name="Hoyt F.H."/>
            <person name="Bruno D.P."/>
            <person name="Ribeiro J.M.C."/>
            <person name="Hinnebusch J."/>
        </authorList>
    </citation>
    <scope>NUCLEOTIDE SEQUENCE</scope>
</reference>
<organism evidence="9">
    <name type="scientific">Xenopsylla cheopis</name>
    <name type="common">Oriental rat flea</name>
    <name type="synonym">Pulex cheopis</name>
    <dbReference type="NCBI Taxonomy" id="163159"/>
    <lineage>
        <taxon>Eukaryota</taxon>
        <taxon>Metazoa</taxon>
        <taxon>Ecdysozoa</taxon>
        <taxon>Arthropoda</taxon>
        <taxon>Hexapoda</taxon>
        <taxon>Insecta</taxon>
        <taxon>Pterygota</taxon>
        <taxon>Neoptera</taxon>
        <taxon>Endopterygota</taxon>
        <taxon>Siphonaptera</taxon>
        <taxon>Pulicidae</taxon>
        <taxon>Xenopsyllinae</taxon>
        <taxon>Xenopsylla</taxon>
    </lineage>
</organism>
<proteinExistence type="inferred from homology"/>
<sequence>MPVYIINVKWGKEQFRDIEVNTDEEPELFKAQLFALTGVQPNRQKIMCKGVALGDTDWGKLPLKNGVTVLLLGTKEELPETPEVKVKFLEDMNEQELATAMKLPSGLHNIGNTCYMNATVQCLKTVPELRRALEQFKEPPSGGLSANITISLRDLYATMNSGAAISPIMLLQTFHLALPRFAEKSNRGDYIQQDANECWTELTRMLQENLPSSNNSNAKSVIDQYFGITFDIEMKCTESELEEPTKSKENVLQLSCFISTEVKYLQLGLKSKMHEQISKFSSSMGRDAIYTKNSFISRLPAYLTIQFVRFNYKSKVAVNAKILKDVKFPIDFDAFELCTPQLQEKLTPMRLKFKAIEDMKVTAEATQESTETSSKADKVRVPFSFEDDPGSNNSGYYTLQAVLTHQGRSSSSGHYVAWIRDEGETWFKCDDEQVTTVTSNDIINLSGGGDWHCAYVLLYGPRILEESQTKAE</sequence>
<dbReference type="PANTHER" id="PTHR43982">
    <property type="entry name" value="UBIQUITIN CARBOXYL-TERMINAL HYDROLASE"/>
    <property type="match status" value="1"/>
</dbReference>
<dbReference type="InterPro" id="IPR044635">
    <property type="entry name" value="UBP14-like"/>
</dbReference>
<dbReference type="InterPro" id="IPR038765">
    <property type="entry name" value="Papain-like_cys_pep_sf"/>
</dbReference>
<dbReference type="PROSITE" id="PS00972">
    <property type="entry name" value="USP_1"/>
    <property type="match status" value="1"/>
</dbReference>
<dbReference type="SUPFAM" id="SSF54001">
    <property type="entry name" value="Cysteine proteinases"/>
    <property type="match status" value="1"/>
</dbReference>
<dbReference type="InterPro" id="IPR001394">
    <property type="entry name" value="Peptidase_C19_UCH"/>
</dbReference>
<dbReference type="Gene3D" id="3.90.70.10">
    <property type="entry name" value="Cysteine proteinases"/>
    <property type="match status" value="1"/>
</dbReference>
<keyword evidence="3 7" id="KW-0645">Protease</keyword>
<accession>A0A6M2DS33</accession>
<dbReference type="AlphaFoldDB" id="A0A6M2DS33"/>
<dbReference type="InterPro" id="IPR000626">
    <property type="entry name" value="Ubiquitin-like_dom"/>
</dbReference>
<dbReference type="GO" id="GO:0043161">
    <property type="term" value="P:proteasome-mediated ubiquitin-dependent protein catabolic process"/>
    <property type="evidence" value="ECO:0007669"/>
    <property type="project" value="InterPro"/>
</dbReference>